<dbReference type="GO" id="GO:0016878">
    <property type="term" value="F:acid-thiol ligase activity"/>
    <property type="evidence" value="ECO:0007669"/>
    <property type="project" value="UniProtKB-ARBA"/>
</dbReference>
<dbReference type="InterPro" id="IPR045851">
    <property type="entry name" value="AMP-bd_C_sf"/>
</dbReference>
<gene>
    <name evidence="5" type="ORF">DF220_12885</name>
</gene>
<dbReference type="Gene3D" id="3.30.300.30">
    <property type="match status" value="1"/>
</dbReference>
<dbReference type="InterPro" id="IPR000873">
    <property type="entry name" value="AMP-dep_synth/lig_dom"/>
</dbReference>
<dbReference type="Proteomes" id="UP000244978">
    <property type="component" value="Unassembled WGS sequence"/>
</dbReference>
<evidence type="ECO:0000313" key="6">
    <source>
        <dbReference type="Proteomes" id="UP000244978"/>
    </source>
</evidence>
<proteinExistence type="inferred from homology"/>
<organism evidence="5 6">
    <name type="scientific">Homoserinimonas hongtaonis</name>
    <dbReference type="NCBI Taxonomy" id="2079791"/>
    <lineage>
        <taxon>Bacteria</taxon>
        <taxon>Bacillati</taxon>
        <taxon>Actinomycetota</taxon>
        <taxon>Actinomycetes</taxon>
        <taxon>Micrococcales</taxon>
        <taxon>Microbacteriaceae</taxon>
        <taxon>Homoserinimonas</taxon>
    </lineage>
</organism>
<feature type="domain" description="AMP-dependent synthetase/ligase" evidence="3">
    <location>
        <begin position="11"/>
        <end position="391"/>
    </location>
</feature>
<keyword evidence="6" id="KW-1185">Reference proteome</keyword>
<dbReference type="PANTHER" id="PTHR43767:SF1">
    <property type="entry name" value="NONRIBOSOMAL PEPTIDE SYNTHASE PES1 (EUROFUNG)-RELATED"/>
    <property type="match status" value="1"/>
</dbReference>
<dbReference type="EMBL" id="QEEX01000002">
    <property type="protein sequence ID" value="PWB96251.1"/>
    <property type="molecule type" value="Genomic_DNA"/>
</dbReference>
<sequence>MKNQGIGSWLRRRLAKSGDKAAIVFVDRTTTYRELYERSEQLASALAARGVGPGGRVAYFGENHSAFLDTMFAAASMGAIFVPLNSRLAAPEIAYALADSGATVLIHPEAVGAVAAVAVRGSGVTHRIIVEDAPGATASTTPVGVIDPGSDAGPVPAIVVEQFDDVVASGVVDPVDIVITLDDPAIILYTSGTTGMPKGALLSHGNLTWNSINVLVDYDYATTDVALMISPLFHVASLGMGLLPALLKGATVVLEPRFDPARVLQLIEEHRITNISGVPTTFQMLCEHPDWASADISSLKTLTCGGSAVPLRVLDAYEQRGLGFSGGYGMTESSPGVTSLSADRSREKAGSAGLPHFFTDMRIVDADGQDVTAGEVGEILVQGPNVIREYWNRPEANAEAFTDATWLRTGDMGYTDVDGFLFIADRIKDMIISGGENIYPVQVEAVIRELDAVADVAVIGVPDERWGEVPVAIVTVRAGHAVTEDTVQEHLRGRIARYKTPKRVIVVDEMPRTASGKVRKADLRATFGA</sequence>
<evidence type="ECO:0000256" key="1">
    <source>
        <dbReference type="ARBA" id="ARBA00006432"/>
    </source>
</evidence>
<evidence type="ECO:0000259" key="3">
    <source>
        <dbReference type="Pfam" id="PF00501"/>
    </source>
</evidence>
<dbReference type="InterPro" id="IPR050237">
    <property type="entry name" value="ATP-dep_AMP-bd_enzyme"/>
</dbReference>
<comment type="similarity">
    <text evidence="1">Belongs to the ATP-dependent AMP-binding enzyme family.</text>
</comment>
<dbReference type="PANTHER" id="PTHR43767">
    <property type="entry name" value="LONG-CHAIN-FATTY-ACID--COA LIGASE"/>
    <property type="match status" value="1"/>
</dbReference>
<name>A0A2U1SX85_9MICO</name>
<keyword evidence="2" id="KW-0436">Ligase</keyword>
<dbReference type="InterPro" id="IPR020845">
    <property type="entry name" value="AMP-binding_CS"/>
</dbReference>
<dbReference type="AlphaFoldDB" id="A0A2U1SX85"/>
<accession>A0A2U1SX85</accession>
<dbReference type="FunFam" id="3.30.300.30:FF:000008">
    <property type="entry name" value="2,3-dihydroxybenzoate-AMP ligase"/>
    <property type="match status" value="1"/>
</dbReference>
<evidence type="ECO:0000256" key="2">
    <source>
        <dbReference type="ARBA" id="ARBA00022598"/>
    </source>
</evidence>
<dbReference type="RefSeq" id="WP_108515782.1">
    <property type="nucleotide sequence ID" value="NZ_CP026951.1"/>
</dbReference>
<dbReference type="CDD" id="cd17631">
    <property type="entry name" value="FACL_FadD13-like"/>
    <property type="match status" value="1"/>
</dbReference>
<dbReference type="OrthoDB" id="9803968at2"/>
<dbReference type="KEGG" id="salc:C2138_04175"/>
<feature type="domain" description="AMP-binding enzyme C-terminal" evidence="4">
    <location>
        <begin position="442"/>
        <end position="517"/>
    </location>
</feature>
<dbReference type="NCBIfam" id="NF004837">
    <property type="entry name" value="PRK06187.1"/>
    <property type="match status" value="1"/>
</dbReference>
<evidence type="ECO:0000259" key="4">
    <source>
        <dbReference type="Pfam" id="PF13193"/>
    </source>
</evidence>
<dbReference type="Pfam" id="PF13193">
    <property type="entry name" value="AMP-binding_C"/>
    <property type="match status" value="1"/>
</dbReference>
<dbReference type="InterPro" id="IPR042099">
    <property type="entry name" value="ANL_N_sf"/>
</dbReference>
<dbReference type="Pfam" id="PF00501">
    <property type="entry name" value="AMP-binding"/>
    <property type="match status" value="1"/>
</dbReference>
<dbReference type="Gene3D" id="3.40.50.12780">
    <property type="entry name" value="N-terminal domain of ligase-like"/>
    <property type="match status" value="1"/>
</dbReference>
<dbReference type="InterPro" id="IPR025110">
    <property type="entry name" value="AMP-bd_C"/>
</dbReference>
<comment type="caution">
    <text evidence="5">The sequence shown here is derived from an EMBL/GenBank/DDBJ whole genome shotgun (WGS) entry which is preliminary data.</text>
</comment>
<evidence type="ECO:0000313" key="5">
    <source>
        <dbReference type="EMBL" id="PWB96251.1"/>
    </source>
</evidence>
<protein>
    <submittedName>
        <fullName evidence="5">p-hydroxycinnamoyl-CoA synthetase</fullName>
    </submittedName>
</protein>
<reference evidence="6" key="1">
    <citation type="submission" date="2018-04" db="EMBL/GenBank/DDBJ databases">
        <authorList>
            <person name="Liu S."/>
            <person name="Wang Z."/>
            <person name="Li J."/>
        </authorList>
    </citation>
    <scope>NUCLEOTIDE SEQUENCE [LARGE SCALE GENOMIC DNA]</scope>
    <source>
        <strain evidence="6">S1194</strain>
    </source>
</reference>
<dbReference type="SUPFAM" id="SSF56801">
    <property type="entry name" value="Acetyl-CoA synthetase-like"/>
    <property type="match status" value="1"/>
</dbReference>
<dbReference type="PROSITE" id="PS00455">
    <property type="entry name" value="AMP_BINDING"/>
    <property type="match status" value="1"/>
</dbReference>